<accession>G2QJX1</accession>
<feature type="compositionally biased region" description="Low complexity" evidence="1">
    <location>
        <begin position="63"/>
        <end position="79"/>
    </location>
</feature>
<sequence>MAVCGVWKRPVARMRRAIMTASKMSAQTLCFRGCVWAGGNLAAELPSRSATPQLCQREPQNKGPQGRRPGRATARPRSATVPSCDAVRSPAAAAAHARRKKAVPVRVGSKPDLAQLPAIGGSAPGSPFAATGMRGTCLGPDARTGSETGLLQVHP</sequence>
<evidence type="ECO:0000313" key="3">
    <source>
        <dbReference type="Proteomes" id="UP000007322"/>
    </source>
</evidence>
<name>G2QJX1_THET4</name>
<dbReference type="KEGG" id="mtm:MYCTH_2128969"/>
<dbReference type="GeneID" id="11511496"/>
<dbReference type="AlphaFoldDB" id="G2QJX1"/>
<evidence type="ECO:0000313" key="2">
    <source>
        <dbReference type="EMBL" id="AEO59877.1"/>
    </source>
</evidence>
<keyword evidence="3" id="KW-1185">Reference proteome</keyword>
<gene>
    <name evidence="2" type="ORF">MYCTH_2128969</name>
</gene>
<reference evidence="2 3" key="1">
    <citation type="journal article" date="2011" name="Nat. Biotechnol.">
        <title>Comparative genomic analysis of the thermophilic biomass-degrading fungi Myceliophthora thermophila and Thielavia terrestris.</title>
        <authorList>
            <person name="Berka R.M."/>
            <person name="Grigoriev I.V."/>
            <person name="Otillar R."/>
            <person name="Salamov A."/>
            <person name="Grimwood J."/>
            <person name="Reid I."/>
            <person name="Ishmael N."/>
            <person name="John T."/>
            <person name="Darmond C."/>
            <person name="Moisan M.-C."/>
            <person name="Henrissat B."/>
            <person name="Coutinho P.M."/>
            <person name="Lombard V."/>
            <person name="Natvig D.O."/>
            <person name="Lindquist E."/>
            <person name="Schmutz J."/>
            <person name="Lucas S."/>
            <person name="Harris P."/>
            <person name="Powlowski J."/>
            <person name="Bellemare A."/>
            <person name="Taylor D."/>
            <person name="Butler G."/>
            <person name="de Vries R.P."/>
            <person name="Allijn I.E."/>
            <person name="van den Brink J."/>
            <person name="Ushinsky S."/>
            <person name="Storms R."/>
            <person name="Powell A.J."/>
            <person name="Paulsen I.T."/>
            <person name="Elbourne L.D.H."/>
            <person name="Baker S.E."/>
            <person name="Magnuson J."/>
            <person name="LaBoissiere S."/>
            <person name="Clutterbuck A.J."/>
            <person name="Martinez D."/>
            <person name="Wogulis M."/>
            <person name="de Leon A.L."/>
            <person name="Rey M.W."/>
            <person name="Tsang A."/>
        </authorList>
    </citation>
    <scope>NUCLEOTIDE SEQUENCE [LARGE SCALE GENOMIC DNA]</scope>
    <source>
        <strain evidence="3">ATCC 42464 / BCRC 31852 / DSM 1799</strain>
    </source>
</reference>
<evidence type="ECO:0000256" key="1">
    <source>
        <dbReference type="SAM" id="MobiDB-lite"/>
    </source>
</evidence>
<dbReference type="HOGENOM" id="CLU_1696716_0_0_1"/>
<dbReference type="VEuPathDB" id="FungiDB:MYCTH_2128969"/>
<dbReference type="Proteomes" id="UP000007322">
    <property type="component" value="Chromosome 5"/>
</dbReference>
<organism evidence="2 3">
    <name type="scientific">Thermothelomyces thermophilus (strain ATCC 42464 / BCRC 31852 / DSM 1799)</name>
    <name type="common">Sporotrichum thermophile</name>
    <dbReference type="NCBI Taxonomy" id="573729"/>
    <lineage>
        <taxon>Eukaryota</taxon>
        <taxon>Fungi</taxon>
        <taxon>Dikarya</taxon>
        <taxon>Ascomycota</taxon>
        <taxon>Pezizomycotina</taxon>
        <taxon>Sordariomycetes</taxon>
        <taxon>Sordariomycetidae</taxon>
        <taxon>Sordariales</taxon>
        <taxon>Chaetomiaceae</taxon>
        <taxon>Thermothelomyces</taxon>
    </lineage>
</organism>
<feature type="region of interest" description="Disordered" evidence="1">
    <location>
        <begin position="47"/>
        <end position="108"/>
    </location>
</feature>
<dbReference type="EMBL" id="CP003006">
    <property type="protein sequence ID" value="AEO59877.1"/>
    <property type="molecule type" value="Genomic_DNA"/>
</dbReference>
<dbReference type="InParanoid" id="G2QJX1"/>
<feature type="compositionally biased region" description="Low complexity" evidence="1">
    <location>
        <begin position="86"/>
        <end position="95"/>
    </location>
</feature>
<proteinExistence type="predicted"/>
<dbReference type="RefSeq" id="XP_003665122.1">
    <property type="nucleotide sequence ID" value="XM_003665074.1"/>
</dbReference>
<protein>
    <submittedName>
        <fullName evidence="2">Uncharacterized protein</fullName>
    </submittedName>
</protein>